<keyword evidence="3" id="KW-0862">Zinc</keyword>
<dbReference type="Proteomes" id="UP000310200">
    <property type="component" value="Unassembled WGS sequence"/>
</dbReference>
<keyword evidence="1" id="KW-0479">Metal-binding</keyword>
<evidence type="ECO:0000256" key="1">
    <source>
        <dbReference type="ARBA" id="ARBA00022723"/>
    </source>
</evidence>
<reference evidence="8 9" key="1">
    <citation type="journal article" date="2019" name="Philos. Trans. R. Soc. Lond., B, Biol. Sci.">
        <title>Ant behaviour and brain gene expression of defending hosts depend on the ecological success of the intruding social parasite.</title>
        <authorList>
            <person name="Kaur R."/>
            <person name="Stoldt M."/>
            <person name="Jongepier E."/>
            <person name="Feldmeyer B."/>
            <person name="Menzel F."/>
            <person name="Bornberg-Bauer E."/>
            <person name="Foitzik S."/>
        </authorList>
    </citation>
    <scope>NUCLEOTIDE SEQUENCE [LARGE SCALE GENOMIC DNA]</scope>
    <source>
        <tissue evidence="8">Whole body</tissue>
    </source>
</reference>
<protein>
    <submittedName>
        <fullName evidence="8">52 kDa repressor of the inhibitor of the protein kinase</fullName>
    </submittedName>
</protein>
<evidence type="ECO:0000256" key="4">
    <source>
        <dbReference type="ARBA" id="ARBA00023125"/>
    </source>
</evidence>
<evidence type="ECO:0000313" key="8">
    <source>
        <dbReference type="EMBL" id="TGZ45779.1"/>
    </source>
</evidence>
<keyword evidence="4 5" id="KW-0238">DNA-binding</keyword>
<accession>A0A4S2KDG2</accession>
<gene>
    <name evidence="8" type="ORF">DBV15_12961</name>
</gene>
<feature type="domain" description="THAP-type" evidence="7">
    <location>
        <begin position="1"/>
        <end position="53"/>
    </location>
</feature>
<keyword evidence="2 5" id="KW-0863">Zinc-finger</keyword>
<keyword evidence="6" id="KW-1133">Transmembrane helix</keyword>
<dbReference type="AlphaFoldDB" id="A0A4S2KDG2"/>
<keyword evidence="6" id="KW-0812">Transmembrane</keyword>
<dbReference type="EMBL" id="QBLH01003048">
    <property type="protein sequence ID" value="TGZ45779.1"/>
    <property type="molecule type" value="Genomic_DNA"/>
</dbReference>
<dbReference type="GO" id="GO:0008270">
    <property type="term" value="F:zinc ion binding"/>
    <property type="evidence" value="ECO:0007669"/>
    <property type="project" value="UniProtKB-KW"/>
</dbReference>
<proteinExistence type="predicted"/>
<organism evidence="8 9">
    <name type="scientific">Temnothorax longispinosus</name>
    <dbReference type="NCBI Taxonomy" id="300112"/>
    <lineage>
        <taxon>Eukaryota</taxon>
        <taxon>Metazoa</taxon>
        <taxon>Ecdysozoa</taxon>
        <taxon>Arthropoda</taxon>
        <taxon>Hexapoda</taxon>
        <taxon>Insecta</taxon>
        <taxon>Pterygota</taxon>
        <taxon>Neoptera</taxon>
        <taxon>Endopterygota</taxon>
        <taxon>Hymenoptera</taxon>
        <taxon>Apocrita</taxon>
        <taxon>Aculeata</taxon>
        <taxon>Formicoidea</taxon>
        <taxon>Formicidae</taxon>
        <taxon>Myrmicinae</taxon>
        <taxon>Temnothorax</taxon>
    </lineage>
</organism>
<evidence type="ECO:0000256" key="3">
    <source>
        <dbReference type="ARBA" id="ARBA00022833"/>
    </source>
</evidence>
<comment type="caution">
    <text evidence="8">The sequence shown here is derived from an EMBL/GenBank/DDBJ whole genome shotgun (WGS) entry which is preliminary data.</text>
</comment>
<dbReference type="PROSITE" id="PS50950">
    <property type="entry name" value="ZF_THAP"/>
    <property type="match status" value="1"/>
</dbReference>
<feature type="non-terminal residue" evidence="8">
    <location>
        <position position="1"/>
    </location>
</feature>
<name>A0A4S2KDG2_9HYME</name>
<keyword evidence="9" id="KW-1185">Reference proteome</keyword>
<feature type="transmembrane region" description="Helical" evidence="6">
    <location>
        <begin position="102"/>
        <end position="121"/>
    </location>
</feature>
<evidence type="ECO:0000259" key="7">
    <source>
        <dbReference type="PROSITE" id="PS50950"/>
    </source>
</evidence>
<sequence length="122" mass="13967">RAKLWLEKCGREINTSPENLYKNYKVCGDYFKSSMFLNDLKNRLQPHAIPELMENNNEYFELSSDKNATFNLNNDSEENTVISGKQFLNCVCVCMVGNIKNLVNIITIFQLSAISLIAFFIG</sequence>
<evidence type="ECO:0000256" key="6">
    <source>
        <dbReference type="SAM" id="Phobius"/>
    </source>
</evidence>
<dbReference type="GO" id="GO:0003677">
    <property type="term" value="F:DNA binding"/>
    <property type="evidence" value="ECO:0007669"/>
    <property type="project" value="UniProtKB-UniRule"/>
</dbReference>
<dbReference type="STRING" id="300112.A0A4S2KDG2"/>
<dbReference type="InterPro" id="IPR006612">
    <property type="entry name" value="THAP_Znf"/>
</dbReference>
<evidence type="ECO:0000256" key="5">
    <source>
        <dbReference type="PROSITE-ProRule" id="PRU00309"/>
    </source>
</evidence>
<keyword evidence="6" id="KW-0472">Membrane</keyword>
<evidence type="ECO:0000256" key="2">
    <source>
        <dbReference type="ARBA" id="ARBA00022771"/>
    </source>
</evidence>
<evidence type="ECO:0000313" key="9">
    <source>
        <dbReference type="Proteomes" id="UP000310200"/>
    </source>
</evidence>